<feature type="domain" description="HTH myb-type" evidence="2">
    <location>
        <begin position="7"/>
        <end position="62"/>
    </location>
</feature>
<dbReference type="PROSITE" id="PS51294">
    <property type="entry name" value="HTH_MYB"/>
    <property type="match status" value="2"/>
</dbReference>
<dbReference type="PANTHER" id="PTHR45614:SF253">
    <property type="entry name" value="CHROMOSOME UNDETERMINED SCAFFOLD_38, WHOLE GENOME SHOTGUN SEQUENCE"/>
    <property type="match status" value="1"/>
</dbReference>
<dbReference type="Proteomes" id="UP000179807">
    <property type="component" value="Unassembled WGS sequence"/>
</dbReference>
<gene>
    <name evidence="3" type="ORF">TRFO_42121</name>
</gene>
<name>A0A1J4L227_9EUKA</name>
<dbReference type="SUPFAM" id="SSF46689">
    <property type="entry name" value="Homeodomain-like"/>
    <property type="match status" value="1"/>
</dbReference>
<feature type="domain" description="Myb-like" evidence="1">
    <location>
        <begin position="7"/>
        <end position="58"/>
    </location>
</feature>
<dbReference type="OrthoDB" id="2143914at2759"/>
<dbReference type="GO" id="GO:0000981">
    <property type="term" value="F:DNA-binding transcription factor activity, RNA polymerase II-specific"/>
    <property type="evidence" value="ECO:0007669"/>
    <property type="project" value="TreeGrafter"/>
</dbReference>
<dbReference type="Pfam" id="PF13921">
    <property type="entry name" value="Myb_DNA-bind_6"/>
    <property type="match status" value="1"/>
</dbReference>
<organism evidence="3 4">
    <name type="scientific">Tritrichomonas foetus</name>
    <dbReference type="NCBI Taxonomy" id="1144522"/>
    <lineage>
        <taxon>Eukaryota</taxon>
        <taxon>Metamonada</taxon>
        <taxon>Parabasalia</taxon>
        <taxon>Tritrichomonadida</taxon>
        <taxon>Tritrichomonadidae</taxon>
        <taxon>Tritrichomonas</taxon>
    </lineage>
</organism>
<dbReference type="InterPro" id="IPR009057">
    <property type="entry name" value="Homeodomain-like_sf"/>
</dbReference>
<accession>A0A1J4L227</accession>
<dbReference type="GO" id="GO:0000978">
    <property type="term" value="F:RNA polymerase II cis-regulatory region sequence-specific DNA binding"/>
    <property type="evidence" value="ECO:0007669"/>
    <property type="project" value="TreeGrafter"/>
</dbReference>
<dbReference type="SMART" id="SM00717">
    <property type="entry name" value="SANT"/>
    <property type="match status" value="2"/>
</dbReference>
<dbReference type="RefSeq" id="XP_068369134.1">
    <property type="nucleotide sequence ID" value="XM_068514146.1"/>
</dbReference>
<dbReference type="GeneID" id="94848850"/>
<dbReference type="PANTHER" id="PTHR45614">
    <property type="entry name" value="MYB PROTEIN-RELATED"/>
    <property type="match status" value="1"/>
</dbReference>
<dbReference type="Gene3D" id="1.10.10.60">
    <property type="entry name" value="Homeodomain-like"/>
    <property type="match status" value="2"/>
</dbReference>
<dbReference type="InterPro" id="IPR050560">
    <property type="entry name" value="MYB_TF"/>
</dbReference>
<evidence type="ECO:0000259" key="1">
    <source>
        <dbReference type="PROSITE" id="PS50090"/>
    </source>
</evidence>
<reference evidence="3" key="1">
    <citation type="submission" date="2016-10" db="EMBL/GenBank/DDBJ databases">
        <authorList>
            <person name="Benchimol M."/>
            <person name="Almeida L.G."/>
            <person name="Vasconcelos A.T."/>
            <person name="Perreira-Neves A."/>
            <person name="Rosa I.A."/>
            <person name="Tasca T."/>
            <person name="Bogo M.R."/>
            <person name="de Souza W."/>
        </authorList>
    </citation>
    <scope>NUCLEOTIDE SEQUENCE [LARGE SCALE GENOMIC DNA]</scope>
    <source>
        <strain evidence="3">K</strain>
    </source>
</reference>
<evidence type="ECO:0000259" key="2">
    <source>
        <dbReference type="PROSITE" id="PS51294"/>
    </source>
</evidence>
<evidence type="ECO:0000313" key="4">
    <source>
        <dbReference type="Proteomes" id="UP000179807"/>
    </source>
</evidence>
<dbReference type="VEuPathDB" id="TrichDB:TRFO_42121"/>
<feature type="domain" description="Myb-like" evidence="1">
    <location>
        <begin position="59"/>
        <end position="109"/>
    </location>
</feature>
<proteinExistence type="predicted"/>
<dbReference type="GO" id="GO:0005634">
    <property type="term" value="C:nucleus"/>
    <property type="evidence" value="ECO:0007669"/>
    <property type="project" value="TreeGrafter"/>
</dbReference>
<dbReference type="AlphaFoldDB" id="A0A1J4L227"/>
<dbReference type="EMBL" id="MLAK01000159">
    <property type="protein sequence ID" value="OHT15998.1"/>
    <property type="molecule type" value="Genomic_DNA"/>
</dbReference>
<sequence length="216" mass="25401">MSKRSSGRSHPRCSFTQDEDNFLVDLVAQFGDDNWNTIASYMESRNPRQCKDRYTSYLSPSIKNDPYSEEEDNLLKQKYEELGPKWVRISRFFHNRTDISVKCRWAVLNRRDQKNKGKKLYKDIISQNEVLTDQTNEITEIKSHVENTESNDVIFHEKNEMRMNDELEPNSSVIDMIFPANDPIESTNWDVYNSLSLGNLKLHQPITGIYNLYSFD</sequence>
<protein>
    <submittedName>
        <fullName evidence="3">Myb-like DNA-binding domain containing protein</fullName>
    </submittedName>
</protein>
<dbReference type="InterPro" id="IPR001005">
    <property type="entry name" value="SANT/Myb"/>
</dbReference>
<comment type="caution">
    <text evidence="3">The sequence shown here is derived from an EMBL/GenBank/DDBJ whole genome shotgun (WGS) entry which is preliminary data.</text>
</comment>
<dbReference type="CDD" id="cd00167">
    <property type="entry name" value="SANT"/>
    <property type="match status" value="2"/>
</dbReference>
<evidence type="ECO:0000313" key="3">
    <source>
        <dbReference type="EMBL" id="OHT15998.1"/>
    </source>
</evidence>
<dbReference type="PROSITE" id="PS50090">
    <property type="entry name" value="MYB_LIKE"/>
    <property type="match status" value="2"/>
</dbReference>
<feature type="domain" description="HTH myb-type" evidence="2">
    <location>
        <begin position="68"/>
        <end position="113"/>
    </location>
</feature>
<dbReference type="InterPro" id="IPR017930">
    <property type="entry name" value="Myb_dom"/>
</dbReference>
<keyword evidence="4" id="KW-1185">Reference proteome</keyword>